<protein>
    <submittedName>
        <fullName evidence="2">SDR family oxidoreductase</fullName>
    </submittedName>
</protein>
<name>A0A4R4KJA6_9BACT</name>
<dbReference type="SUPFAM" id="SSF51735">
    <property type="entry name" value="NAD(P)-binding Rossmann-fold domains"/>
    <property type="match status" value="1"/>
</dbReference>
<proteinExistence type="predicted"/>
<dbReference type="AlphaFoldDB" id="A0A4R4KJA6"/>
<evidence type="ECO:0000313" key="2">
    <source>
        <dbReference type="EMBL" id="TDB68013.1"/>
    </source>
</evidence>
<dbReference type="CDD" id="cd05269">
    <property type="entry name" value="TMR_SDR_a"/>
    <property type="match status" value="1"/>
</dbReference>
<reference evidence="2 3" key="1">
    <citation type="submission" date="2019-02" db="EMBL/GenBank/DDBJ databases">
        <title>Arundinibacter roseus gen. nov., sp. nov., a new member of the family Cytophagaceae.</title>
        <authorList>
            <person name="Szuroczki S."/>
            <person name="Khayer B."/>
            <person name="Sproer C."/>
            <person name="Toumi M."/>
            <person name="Szabo A."/>
            <person name="Felfoldi T."/>
            <person name="Schumann P."/>
            <person name="Toth E."/>
        </authorList>
    </citation>
    <scope>NUCLEOTIDE SEQUENCE [LARGE SCALE GENOMIC DNA]</scope>
    <source>
        <strain evidence="2 3">DMA-k-7a</strain>
    </source>
</reference>
<dbReference type="InterPro" id="IPR036291">
    <property type="entry name" value="NAD(P)-bd_dom_sf"/>
</dbReference>
<evidence type="ECO:0000313" key="3">
    <source>
        <dbReference type="Proteomes" id="UP000295706"/>
    </source>
</evidence>
<feature type="domain" description="NmrA-like" evidence="1">
    <location>
        <begin position="3"/>
        <end position="250"/>
    </location>
</feature>
<accession>A0A4R4KJA6</accession>
<dbReference type="InterPro" id="IPR051604">
    <property type="entry name" value="Ergot_Alk_Oxidoreductase"/>
</dbReference>
<dbReference type="InterPro" id="IPR008030">
    <property type="entry name" value="NmrA-like"/>
</dbReference>
<organism evidence="2 3">
    <name type="scientific">Arundinibacter roseus</name>
    <dbReference type="NCBI Taxonomy" id="2070510"/>
    <lineage>
        <taxon>Bacteria</taxon>
        <taxon>Pseudomonadati</taxon>
        <taxon>Bacteroidota</taxon>
        <taxon>Cytophagia</taxon>
        <taxon>Cytophagales</taxon>
        <taxon>Spirosomataceae</taxon>
        <taxon>Arundinibacter</taxon>
    </lineage>
</organism>
<dbReference type="Gene3D" id="3.90.25.10">
    <property type="entry name" value="UDP-galactose 4-epimerase, domain 1"/>
    <property type="match status" value="1"/>
</dbReference>
<dbReference type="Proteomes" id="UP000295706">
    <property type="component" value="Unassembled WGS sequence"/>
</dbReference>
<keyword evidence="3" id="KW-1185">Reference proteome</keyword>
<dbReference type="Gene3D" id="3.40.50.720">
    <property type="entry name" value="NAD(P)-binding Rossmann-like Domain"/>
    <property type="match status" value="1"/>
</dbReference>
<comment type="caution">
    <text evidence="2">The sequence shown here is derived from an EMBL/GenBank/DDBJ whole genome shotgun (WGS) entry which is preliminary data.</text>
</comment>
<sequence>MENILVIGATGSTGTEVLKHLHNLNVQVFAGVRDEASHAKVNPYAQPVPLDFTKPETVHEACAGKDRIFLVTPLMQNPDEITALVVEAAKANGVRHIVRSSAAGADPNGSIIMARWAGASEAVLIDSGIPFTILRPHSFLQNFITASSYTIRTQDAYYLPLGNAHLAQLDLADLAEVAAIALTTEDHLGKIYELSGLTYTSVELAEILSDVMGRKISYIDTPEVDTRNALLSYQLPEWMVDSLMELYYIIKQGWTDTYTDDFKNITGKEYTSARTFFEKNREYFISEK</sequence>
<dbReference type="RefSeq" id="WP_132114568.1">
    <property type="nucleotide sequence ID" value="NZ_SMJU01000002.1"/>
</dbReference>
<gene>
    <name evidence="2" type="ORF">EZE20_03565</name>
</gene>
<evidence type="ECO:0000259" key="1">
    <source>
        <dbReference type="Pfam" id="PF05368"/>
    </source>
</evidence>
<dbReference type="PANTHER" id="PTHR43162:SF1">
    <property type="entry name" value="PRESTALK A DIFFERENTIATION PROTEIN A"/>
    <property type="match status" value="1"/>
</dbReference>
<dbReference type="PANTHER" id="PTHR43162">
    <property type="match status" value="1"/>
</dbReference>
<dbReference type="EMBL" id="SMJU01000002">
    <property type="protein sequence ID" value="TDB68013.1"/>
    <property type="molecule type" value="Genomic_DNA"/>
</dbReference>
<dbReference type="Pfam" id="PF05368">
    <property type="entry name" value="NmrA"/>
    <property type="match status" value="1"/>
</dbReference>
<dbReference type="OrthoDB" id="9780595at2"/>